<keyword evidence="3" id="KW-0169">Cobalamin biosynthesis</keyword>
<sequence>MANFLCDPHKIEIETFDKIREQANLEGFSSDEVQIVLHMVRMWGEPALSQKIHFSPKAIKAGKKAIKNYANMLYDVETVQCALEKSLLYQEPMCFIRKASTISQAKASKQSRAMTAVSHWKNYIKGGIAIFGQSSSALMYLLDMIKTKEFDKPALIIATNSGFVNAAEGKQLLRDSYDELGVEYITLEGTVGGSMLAAAAVNALLRVQKGEFV</sequence>
<proteinExistence type="inferred from homology"/>
<comment type="similarity">
    <text evidence="2">Belongs to the CobH/CbiC family.</text>
</comment>
<dbReference type="EMBL" id="CACVAV010000166">
    <property type="protein sequence ID" value="CAA6810443.1"/>
    <property type="molecule type" value="Genomic_DNA"/>
</dbReference>
<evidence type="ECO:0000256" key="2">
    <source>
        <dbReference type="ARBA" id="ARBA00009774"/>
    </source>
</evidence>
<accession>A0A6S6T5N4</accession>
<protein>
    <submittedName>
        <fullName evidence="6">Precorrin-8X methylmutase</fullName>
    </submittedName>
</protein>
<dbReference type="GO" id="GO:0016993">
    <property type="term" value="F:precorrin-8X methylmutase activity"/>
    <property type="evidence" value="ECO:0007669"/>
    <property type="project" value="InterPro"/>
</dbReference>
<name>A0A6S6T5N4_9GAMM</name>
<dbReference type="Gene3D" id="3.40.50.10230">
    <property type="entry name" value="Cobalamin biosynthesis CobH/CbiC, precorrin-8X methylmutase"/>
    <property type="match status" value="1"/>
</dbReference>
<keyword evidence="4" id="KW-0413">Isomerase</keyword>
<evidence type="ECO:0000313" key="6">
    <source>
        <dbReference type="EMBL" id="CAA6810443.1"/>
    </source>
</evidence>
<evidence type="ECO:0000256" key="4">
    <source>
        <dbReference type="ARBA" id="ARBA00023235"/>
    </source>
</evidence>
<evidence type="ECO:0000256" key="1">
    <source>
        <dbReference type="ARBA" id="ARBA00004953"/>
    </source>
</evidence>
<dbReference type="PANTHER" id="PTHR43588:SF1">
    <property type="entry name" value="COBALT-PRECORRIN-8 METHYLMUTASE"/>
    <property type="match status" value="1"/>
</dbReference>
<evidence type="ECO:0000256" key="3">
    <source>
        <dbReference type="ARBA" id="ARBA00022573"/>
    </source>
</evidence>
<gene>
    <name evidence="6" type="ORF">HELGO_WM36825</name>
</gene>
<dbReference type="GO" id="GO:0009236">
    <property type="term" value="P:cobalamin biosynthetic process"/>
    <property type="evidence" value="ECO:0007669"/>
    <property type="project" value="UniProtKB-UniPathway"/>
</dbReference>
<organism evidence="6">
    <name type="scientific">uncultured Thiotrichaceae bacterium</name>
    <dbReference type="NCBI Taxonomy" id="298394"/>
    <lineage>
        <taxon>Bacteria</taxon>
        <taxon>Pseudomonadati</taxon>
        <taxon>Pseudomonadota</taxon>
        <taxon>Gammaproteobacteria</taxon>
        <taxon>Thiotrichales</taxon>
        <taxon>Thiotrichaceae</taxon>
        <taxon>environmental samples</taxon>
    </lineage>
</organism>
<dbReference type="InterPro" id="IPR036588">
    <property type="entry name" value="CobH/CbiC_sf"/>
</dbReference>
<dbReference type="InterPro" id="IPR003722">
    <property type="entry name" value="Cbl_synth_CobH/CbiC"/>
</dbReference>
<evidence type="ECO:0000259" key="5">
    <source>
        <dbReference type="Pfam" id="PF02570"/>
    </source>
</evidence>
<dbReference type="AlphaFoldDB" id="A0A6S6T5N4"/>
<reference evidence="6" key="1">
    <citation type="submission" date="2020-01" db="EMBL/GenBank/DDBJ databases">
        <authorList>
            <person name="Meier V. D."/>
            <person name="Meier V D."/>
        </authorList>
    </citation>
    <scope>NUCLEOTIDE SEQUENCE</scope>
    <source>
        <strain evidence="6">HLG_WM_MAG_08</strain>
    </source>
</reference>
<comment type="pathway">
    <text evidence="1">Cofactor biosynthesis; adenosylcobalamin biosynthesis.</text>
</comment>
<dbReference type="PANTHER" id="PTHR43588">
    <property type="entry name" value="COBALT-PRECORRIN-8 METHYLMUTASE"/>
    <property type="match status" value="1"/>
</dbReference>
<feature type="domain" description="Cobalamin biosynthesis precorrin-8X methylmutase CobH/CbiC" evidence="5">
    <location>
        <begin position="11"/>
        <end position="206"/>
    </location>
</feature>
<dbReference type="UniPathway" id="UPA00148"/>
<dbReference type="Pfam" id="PF02570">
    <property type="entry name" value="CbiC"/>
    <property type="match status" value="1"/>
</dbReference>
<dbReference type="SUPFAM" id="SSF63965">
    <property type="entry name" value="Precorrin-8X methylmutase CbiC/CobH"/>
    <property type="match status" value="1"/>
</dbReference>